<name>A0A7H1BI67_9ACTN</name>
<dbReference type="RefSeq" id="WP_188341083.1">
    <property type="nucleotide sequence ID" value="NZ_CP061281.1"/>
</dbReference>
<dbReference type="KEGG" id="sxn:IAG42_35765"/>
<dbReference type="Proteomes" id="UP000516428">
    <property type="component" value="Chromosome"/>
</dbReference>
<accession>A0A7H1BI67</accession>
<proteinExistence type="predicted"/>
<gene>
    <name evidence="1" type="ORF">IAG42_35765</name>
</gene>
<protein>
    <submittedName>
        <fullName evidence="1">Uncharacterized protein</fullName>
    </submittedName>
</protein>
<organism evidence="1 2">
    <name type="scientific">Streptomyces xanthii</name>
    <dbReference type="NCBI Taxonomy" id="2768069"/>
    <lineage>
        <taxon>Bacteria</taxon>
        <taxon>Bacillati</taxon>
        <taxon>Actinomycetota</taxon>
        <taxon>Actinomycetes</taxon>
        <taxon>Kitasatosporales</taxon>
        <taxon>Streptomycetaceae</taxon>
        <taxon>Streptomyces</taxon>
    </lineage>
</organism>
<dbReference type="AlphaFoldDB" id="A0A7H1BI67"/>
<dbReference type="EMBL" id="CP061281">
    <property type="protein sequence ID" value="QNS08422.1"/>
    <property type="molecule type" value="Genomic_DNA"/>
</dbReference>
<reference evidence="1 2" key="1">
    <citation type="submission" date="2020-09" db="EMBL/GenBank/DDBJ databases">
        <title>A novel species.</title>
        <authorList>
            <person name="Gao J."/>
        </authorList>
    </citation>
    <scope>NUCLEOTIDE SEQUENCE [LARGE SCALE GENOMIC DNA]</scope>
    <source>
        <strain evidence="1 2">CRXT-Y-14</strain>
    </source>
</reference>
<keyword evidence="2" id="KW-1185">Reference proteome</keyword>
<evidence type="ECO:0000313" key="1">
    <source>
        <dbReference type="EMBL" id="QNS08422.1"/>
    </source>
</evidence>
<evidence type="ECO:0000313" key="2">
    <source>
        <dbReference type="Proteomes" id="UP000516428"/>
    </source>
</evidence>
<sequence>MISSQTPSTAFNFDADGGRLKTVSQLLRSVTVRIHYRPDVLLGCCTKSA</sequence>